<dbReference type="OrthoDB" id="883020at2"/>
<evidence type="ECO:0000313" key="1">
    <source>
        <dbReference type="EMBL" id="GAF06023.1"/>
    </source>
</evidence>
<reference evidence="1 2" key="1">
    <citation type="journal article" date="2014" name="Genome Announc.">
        <title>Draft Genome Sequence of Cytophaga fermentans JCM 21142T, a Facultative Anaerobe Isolated from Marine Mud.</title>
        <authorList>
            <person name="Starns D."/>
            <person name="Oshima K."/>
            <person name="Suda W."/>
            <person name="Iino T."/>
            <person name="Yuki M."/>
            <person name="Inoue J."/>
            <person name="Kitamura K."/>
            <person name="Iida T."/>
            <person name="Darby A."/>
            <person name="Hattori M."/>
            <person name="Ohkuma M."/>
        </authorList>
    </citation>
    <scope>NUCLEOTIDE SEQUENCE [LARGE SCALE GENOMIC DNA]</scope>
    <source>
        <strain evidence="1 2">JCM 21142</strain>
    </source>
</reference>
<dbReference type="EMBL" id="BAMD01000228">
    <property type="protein sequence ID" value="GAF06023.1"/>
    <property type="molecule type" value="Genomic_DNA"/>
</dbReference>
<dbReference type="AlphaFoldDB" id="W7YEX0"/>
<protein>
    <submittedName>
        <fullName evidence="1">Uncharacterized protein</fullName>
    </submittedName>
</protein>
<dbReference type="Proteomes" id="UP000019402">
    <property type="component" value="Unassembled WGS sequence"/>
</dbReference>
<dbReference type="STRING" id="869213.GCA_000517085_01887"/>
<sequence length="131" mass="15560">MILSYRKTKEGTSKPTNFEYKIKRGEKIHTILADVKTRWKVGMKIQQANGVRNKYYNCFQENICTGVQSIKIECPTEYMNDVKIYVDDRLLNIDEMIELAHNDGFDCLGEFLLWFNEDFEGKIINWTDKRY</sequence>
<gene>
    <name evidence="1" type="ORF">JCM21142_134790</name>
</gene>
<dbReference type="eggNOG" id="ENOG5033422">
    <property type="taxonomic scope" value="Bacteria"/>
</dbReference>
<evidence type="ECO:0000313" key="2">
    <source>
        <dbReference type="Proteomes" id="UP000019402"/>
    </source>
</evidence>
<comment type="caution">
    <text evidence="1">The sequence shown here is derived from an EMBL/GenBank/DDBJ whole genome shotgun (WGS) entry which is preliminary data.</text>
</comment>
<organism evidence="1 2">
    <name type="scientific">Saccharicrinis fermentans DSM 9555 = JCM 21142</name>
    <dbReference type="NCBI Taxonomy" id="869213"/>
    <lineage>
        <taxon>Bacteria</taxon>
        <taxon>Pseudomonadati</taxon>
        <taxon>Bacteroidota</taxon>
        <taxon>Bacteroidia</taxon>
        <taxon>Marinilabiliales</taxon>
        <taxon>Marinilabiliaceae</taxon>
        <taxon>Saccharicrinis</taxon>
    </lineage>
</organism>
<name>W7YEX0_9BACT</name>
<proteinExistence type="predicted"/>
<keyword evidence="2" id="KW-1185">Reference proteome</keyword>
<accession>W7YEX0</accession>
<dbReference type="RefSeq" id="WP_027471597.1">
    <property type="nucleotide sequence ID" value="NZ_BAMD01000228.1"/>
</dbReference>